<accession>A0A6J8DWG4</accession>
<dbReference type="OrthoDB" id="6092865at2759"/>
<name>A0A6J8DWG4_MYTCO</name>
<proteinExistence type="predicted"/>
<dbReference type="AlphaFoldDB" id="A0A6J8DWG4"/>
<gene>
    <name evidence="1" type="ORF">MCOR_45880</name>
</gene>
<reference evidence="1 2" key="1">
    <citation type="submission" date="2020-06" db="EMBL/GenBank/DDBJ databases">
        <authorList>
            <person name="Li R."/>
            <person name="Bekaert M."/>
        </authorList>
    </citation>
    <scope>NUCLEOTIDE SEQUENCE [LARGE SCALE GENOMIC DNA]</scope>
    <source>
        <strain evidence="2">wild</strain>
    </source>
</reference>
<keyword evidence="2" id="KW-1185">Reference proteome</keyword>
<dbReference type="PANTHER" id="PTHR47331:SF2">
    <property type="match status" value="1"/>
</dbReference>
<dbReference type="PANTHER" id="PTHR47331">
    <property type="entry name" value="PHD-TYPE DOMAIN-CONTAINING PROTEIN"/>
    <property type="match status" value="1"/>
</dbReference>
<evidence type="ECO:0000313" key="2">
    <source>
        <dbReference type="Proteomes" id="UP000507470"/>
    </source>
</evidence>
<organism evidence="1 2">
    <name type="scientific">Mytilus coruscus</name>
    <name type="common">Sea mussel</name>
    <dbReference type="NCBI Taxonomy" id="42192"/>
    <lineage>
        <taxon>Eukaryota</taxon>
        <taxon>Metazoa</taxon>
        <taxon>Spiralia</taxon>
        <taxon>Lophotrochozoa</taxon>
        <taxon>Mollusca</taxon>
        <taxon>Bivalvia</taxon>
        <taxon>Autobranchia</taxon>
        <taxon>Pteriomorphia</taxon>
        <taxon>Mytilida</taxon>
        <taxon>Mytiloidea</taxon>
        <taxon>Mytilidae</taxon>
        <taxon>Mytilinae</taxon>
        <taxon>Mytilus</taxon>
    </lineage>
</organism>
<sequence>MGGFYERLVGLAKRSLRKTIGKVCFSVEQLRTLLTEVEAVVNSRPLAYIGEDIDSNIVLTPSCFLTLNKHTGIPERIDNDEDPEYKPQFSSTDDLLEIWKKSIRERTTVKLKEKRVRSNQYPQIGDIVLIKDDLPRGMWKIGQIINLSKSSDEQCRSANKGIIAIEEHFKQNFELLISFGMSR</sequence>
<protein>
    <submittedName>
        <fullName evidence="1">Uncharacterized protein</fullName>
    </submittedName>
</protein>
<evidence type="ECO:0000313" key="1">
    <source>
        <dbReference type="EMBL" id="CAC5412914.1"/>
    </source>
</evidence>
<dbReference type="EMBL" id="CACVKT020008119">
    <property type="protein sequence ID" value="CAC5412914.1"/>
    <property type="molecule type" value="Genomic_DNA"/>
</dbReference>
<dbReference type="Proteomes" id="UP000507470">
    <property type="component" value="Unassembled WGS sequence"/>
</dbReference>